<dbReference type="RefSeq" id="WP_047886142.1">
    <property type="nucleotide sequence ID" value="NZ_CP071326.1"/>
</dbReference>
<evidence type="ECO:0008006" key="3">
    <source>
        <dbReference type="Google" id="ProtNLM"/>
    </source>
</evidence>
<keyword evidence="2" id="KW-1185">Reference proteome</keyword>
<dbReference type="PATRIC" id="fig|320778.3.peg.3433"/>
<protein>
    <recommendedName>
        <fullName evidence="3">DUF2860 domain-containing protein</fullName>
    </recommendedName>
</protein>
<dbReference type="AlphaFoldDB" id="A0A0J1H996"/>
<dbReference type="Proteomes" id="UP000035909">
    <property type="component" value="Unassembled WGS sequence"/>
</dbReference>
<evidence type="ECO:0000313" key="2">
    <source>
        <dbReference type="Proteomes" id="UP000035909"/>
    </source>
</evidence>
<reference evidence="1 2" key="1">
    <citation type="submission" date="2015-05" db="EMBL/GenBank/DDBJ databases">
        <title>Photobacterium galathea sp. nov.</title>
        <authorList>
            <person name="Machado H."/>
            <person name="Gram L."/>
        </authorList>
    </citation>
    <scope>NUCLEOTIDE SEQUENCE [LARGE SCALE GENOMIC DNA]</scope>
    <source>
        <strain evidence="1 2">DSM 22954</strain>
    </source>
</reference>
<proteinExistence type="predicted"/>
<name>A0A0J1H996_9GAMM</name>
<organism evidence="1 2">
    <name type="scientific">Photobacterium ganghwense</name>
    <dbReference type="NCBI Taxonomy" id="320778"/>
    <lineage>
        <taxon>Bacteria</taxon>
        <taxon>Pseudomonadati</taxon>
        <taxon>Pseudomonadota</taxon>
        <taxon>Gammaproteobacteria</taxon>
        <taxon>Vibrionales</taxon>
        <taxon>Vibrionaceae</taxon>
        <taxon>Photobacterium</taxon>
    </lineage>
</organism>
<evidence type="ECO:0000313" key="1">
    <source>
        <dbReference type="EMBL" id="KLV08254.1"/>
    </source>
</evidence>
<gene>
    <name evidence="1" type="ORF">ABT57_15795</name>
</gene>
<comment type="caution">
    <text evidence="1">The sequence shown here is derived from an EMBL/GenBank/DDBJ whole genome shotgun (WGS) entry which is preliminary data.</text>
</comment>
<accession>A0A0J1H996</accession>
<dbReference type="EMBL" id="LDOU01000015">
    <property type="protein sequence ID" value="KLV08254.1"/>
    <property type="molecule type" value="Genomic_DNA"/>
</dbReference>
<sequence>MRFAIFILLLVSRGAYPSILDLPIDASKINEFWVNTSYSTEKFDAFNYSEKVSSTTKFDNELSVNLGFNYNTNYKLSDYTIISRGSIFYRTLSVDRTVEPKSLEVDQYGLAIKLQLMDEDNSNGFEFGFYHSKFPNKKFHKYQIGNVIFGEDIVLYDPTTLKPLPLLEIENKEIGTSFHYLTKLTPHKPLHFSIGYRLSEITPEVDSRLFHIKDENFLDMEVNGSAIRDHISTLKRKSPQNDKWYEHIFDVKLIYLLSFNEKLKGITALSGYYVTESNYEQGYKEKFNATVDARLMYSLTNNTSIFASWHAASNYTLGIYPGTYNQQTASFFGHPYSYLSAGVSVDF</sequence>